<organism evidence="2 3">
    <name type="scientific">Collybiopsis confluens</name>
    <dbReference type="NCBI Taxonomy" id="2823264"/>
    <lineage>
        <taxon>Eukaryota</taxon>
        <taxon>Fungi</taxon>
        <taxon>Dikarya</taxon>
        <taxon>Basidiomycota</taxon>
        <taxon>Agaricomycotina</taxon>
        <taxon>Agaricomycetes</taxon>
        <taxon>Agaricomycetidae</taxon>
        <taxon>Agaricales</taxon>
        <taxon>Marasmiineae</taxon>
        <taxon>Omphalotaceae</taxon>
        <taxon>Collybiopsis</taxon>
    </lineage>
</organism>
<reference evidence="2 3" key="1">
    <citation type="journal article" date="2020" name="ISME J.">
        <title>Uncovering the hidden diversity of litter-decomposition mechanisms in mushroom-forming fungi.</title>
        <authorList>
            <person name="Floudas D."/>
            <person name="Bentzer J."/>
            <person name="Ahren D."/>
            <person name="Johansson T."/>
            <person name="Persson P."/>
            <person name="Tunlid A."/>
        </authorList>
    </citation>
    <scope>NUCLEOTIDE SEQUENCE [LARGE SCALE GENOMIC DNA]</scope>
    <source>
        <strain evidence="2 3">CBS 406.79</strain>
    </source>
</reference>
<sequence>MNNLTFLEHYERLMGREIGNGSKSSAASVYFRRNAWRFNPRLGEFNKDISCINVTDIVDGKLKRSMYVPEEEEEEQRGTGSTAEMISFIRNLQIPLGEREEIPLVILYKLGRFQDDPLLRERLDRIFSPSHHTFLVNTSGSGKTKLLFEGLCQRWGFYFTFAMDGSGLGPNDLAHIATNIRLNLKLKWTQYLPPSSDPQYASLLQANLQLVHNAFGGALLVRLFVFKLFLEACSKEGFCQGHRQRWLEAQLLPDDLANLQDPFNMLQLDVRNAQLDGSVIDDAIAQVLEEIQEIWDMPLGEFFYIALDEANVPSREYLRAFADEHGQYPLLKAVIRSWQQRLGHLPVRFVVAGTVIPEEYFPSATDEWDDWLSRHRYTASYLTLLLANRFESPLYLLKGFIKGLTKYVHFEHVEYGGEEADRYIDWVSEVGSNGLERGPISRIEMHRAVITYLATSKGCLDCETKDRALVTQDYGYFVDTACRRIALDEPLMVIYGAGWLKNSEHSAATTMFKTFDSKYPTPLRPSHFALFLALSFASTSDGFFNISKAFKIYGGPLPLALPAKLVLLSKRAEGRLESTDVHFSEHSPKRLVLEAGSAEEMLSWFKHERDEPFCLLQSLPGSSVTLAFRLECQDGQRFWVFVHVPEDFTGEDSPSFIEDIRHASPASLFDEQPEIISLLAELPNLSPDVGPLGVLRVSGSFRVEKASEDSIPSAHQPAAILNITSLEEAGKRISQDMLMRRLARIFSDDTSDRPLRREQPQHLESSLPSPKGARRKRSVAGSTSTTRISTRSTSKGHALNVAAGSGSAGPTDTKKRRRNNASSSAPTRRPDIGGSGPGTSKTKATVRQRLNKITAVATGHASPGVPPPEPSENTSRYHLRKRTRL</sequence>
<comment type="caution">
    <text evidence="2">The sequence shown here is derived from an EMBL/GenBank/DDBJ whole genome shotgun (WGS) entry which is preliminary data.</text>
</comment>
<evidence type="ECO:0000256" key="1">
    <source>
        <dbReference type="SAM" id="MobiDB-lite"/>
    </source>
</evidence>
<keyword evidence="3" id="KW-1185">Reference proteome</keyword>
<feature type="compositionally biased region" description="Basic and acidic residues" evidence="1">
    <location>
        <begin position="750"/>
        <end position="761"/>
    </location>
</feature>
<evidence type="ECO:0000313" key="3">
    <source>
        <dbReference type="Proteomes" id="UP000518752"/>
    </source>
</evidence>
<name>A0A8H5CXL9_9AGAR</name>
<dbReference type="Proteomes" id="UP000518752">
    <property type="component" value="Unassembled WGS sequence"/>
</dbReference>
<dbReference type="AlphaFoldDB" id="A0A8H5CXL9"/>
<dbReference type="EMBL" id="JAACJN010000312">
    <property type="protein sequence ID" value="KAF5348991.1"/>
    <property type="molecule type" value="Genomic_DNA"/>
</dbReference>
<protein>
    <submittedName>
        <fullName evidence="2">Uncharacterized protein</fullName>
    </submittedName>
</protein>
<gene>
    <name evidence="2" type="ORF">D9757_013469</name>
</gene>
<proteinExistence type="predicted"/>
<accession>A0A8H5CXL9</accession>
<evidence type="ECO:0000313" key="2">
    <source>
        <dbReference type="EMBL" id="KAF5348991.1"/>
    </source>
</evidence>
<feature type="compositionally biased region" description="Low complexity" evidence="1">
    <location>
        <begin position="782"/>
        <end position="793"/>
    </location>
</feature>
<feature type="region of interest" description="Disordered" evidence="1">
    <location>
        <begin position="750"/>
        <end position="885"/>
    </location>
</feature>
<dbReference type="OrthoDB" id="2393824at2759"/>